<dbReference type="Gene3D" id="1.10.357.10">
    <property type="entry name" value="Tetracycline Repressor, domain 2"/>
    <property type="match status" value="1"/>
</dbReference>
<dbReference type="PRINTS" id="PR00455">
    <property type="entry name" value="HTHTETR"/>
</dbReference>
<sequence>MISDPEECAIPEDDRRTPRQEKRAQTRAALLDAAERLWAKHGIRGASLDEIAAQAGMTKGAVYSNFAGKTDLILALLDRYTQLELGRRTASKLRDTDRAPADRCADAGRHYASRLSAEETRMKALLLMELWLFGMRDFSAGWRIADWYQNHREGLAAGLETNGSGDLSSEDRASLAMAIEFGLALQHLLDPDRVPAELYGSGMSLVLGPVLPQGCLTDTP</sequence>
<keyword evidence="3" id="KW-0804">Transcription</keyword>
<keyword evidence="1" id="KW-0805">Transcription regulation</keyword>
<organism evidence="7 8">
    <name type="scientific">Actinoallomurus bryophytorum</name>
    <dbReference type="NCBI Taxonomy" id="1490222"/>
    <lineage>
        <taxon>Bacteria</taxon>
        <taxon>Bacillati</taxon>
        <taxon>Actinomycetota</taxon>
        <taxon>Actinomycetes</taxon>
        <taxon>Streptosporangiales</taxon>
        <taxon>Thermomonosporaceae</taxon>
        <taxon>Actinoallomurus</taxon>
    </lineage>
</organism>
<dbReference type="PROSITE" id="PS50977">
    <property type="entry name" value="HTH_TETR_2"/>
    <property type="match status" value="1"/>
</dbReference>
<reference evidence="7 8" key="1">
    <citation type="submission" date="2019-06" db="EMBL/GenBank/DDBJ databases">
        <title>Sequencing the genomes of 1000 actinobacteria strains.</title>
        <authorList>
            <person name="Klenk H.-P."/>
        </authorList>
    </citation>
    <scope>NUCLEOTIDE SEQUENCE [LARGE SCALE GENOMIC DNA]</scope>
    <source>
        <strain evidence="7 8">DSM 102200</strain>
    </source>
</reference>
<accession>A0A543CM31</accession>
<evidence type="ECO:0000259" key="6">
    <source>
        <dbReference type="PROSITE" id="PS50977"/>
    </source>
</evidence>
<dbReference type="InterPro" id="IPR001647">
    <property type="entry name" value="HTH_TetR"/>
</dbReference>
<evidence type="ECO:0000256" key="3">
    <source>
        <dbReference type="ARBA" id="ARBA00023163"/>
    </source>
</evidence>
<evidence type="ECO:0000256" key="5">
    <source>
        <dbReference type="SAM" id="MobiDB-lite"/>
    </source>
</evidence>
<evidence type="ECO:0000256" key="2">
    <source>
        <dbReference type="ARBA" id="ARBA00023125"/>
    </source>
</evidence>
<dbReference type="Pfam" id="PF00440">
    <property type="entry name" value="TetR_N"/>
    <property type="match status" value="1"/>
</dbReference>
<keyword evidence="2 4" id="KW-0238">DNA-binding</keyword>
<evidence type="ECO:0000256" key="4">
    <source>
        <dbReference type="PROSITE-ProRule" id="PRU00335"/>
    </source>
</evidence>
<dbReference type="AlphaFoldDB" id="A0A543CM31"/>
<dbReference type="RefSeq" id="WP_141956799.1">
    <property type="nucleotide sequence ID" value="NZ_VFOZ01000001.1"/>
</dbReference>
<dbReference type="InterPro" id="IPR050109">
    <property type="entry name" value="HTH-type_TetR-like_transc_reg"/>
</dbReference>
<dbReference type="PANTHER" id="PTHR30055">
    <property type="entry name" value="HTH-TYPE TRANSCRIPTIONAL REGULATOR RUTR"/>
    <property type="match status" value="1"/>
</dbReference>
<dbReference type="SUPFAM" id="SSF48498">
    <property type="entry name" value="Tetracyclin repressor-like, C-terminal domain"/>
    <property type="match status" value="1"/>
</dbReference>
<keyword evidence="8" id="KW-1185">Reference proteome</keyword>
<protein>
    <submittedName>
        <fullName evidence="7">TetR family transcriptional regulator</fullName>
    </submittedName>
</protein>
<comment type="caution">
    <text evidence="7">The sequence shown here is derived from an EMBL/GenBank/DDBJ whole genome shotgun (WGS) entry which is preliminary data.</text>
</comment>
<dbReference type="SUPFAM" id="SSF46689">
    <property type="entry name" value="Homeodomain-like"/>
    <property type="match status" value="1"/>
</dbReference>
<dbReference type="Proteomes" id="UP000316096">
    <property type="component" value="Unassembled WGS sequence"/>
</dbReference>
<feature type="compositionally biased region" description="Acidic residues" evidence="5">
    <location>
        <begin position="1"/>
        <end position="11"/>
    </location>
</feature>
<dbReference type="InterPro" id="IPR009057">
    <property type="entry name" value="Homeodomain-like_sf"/>
</dbReference>
<dbReference type="PANTHER" id="PTHR30055:SF234">
    <property type="entry name" value="HTH-TYPE TRANSCRIPTIONAL REGULATOR BETI"/>
    <property type="match status" value="1"/>
</dbReference>
<dbReference type="InterPro" id="IPR036271">
    <property type="entry name" value="Tet_transcr_reg_TetR-rel_C_sf"/>
</dbReference>
<evidence type="ECO:0000313" key="7">
    <source>
        <dbReference type="EMBL" id="TQL98161.1"/>
    </source>
</evidence>
<dbReference type="GO" id="GO:0003700">
    <property type="term" value="F:DNA-binding transcription factor activity"/>
    <property type="evidence" value="ECO:0007669"/>
    <property type="project" value="TreeGrafter"/>
</dbReference>
<proteinExistence type="predicted"/>
<gene>
    <name evidence="7" type="ORF">FB559_3781</name>
</gene>
<dbReference type="EMBL" id="VFOZ01000001">
    <property type="protein sequence ID" value="TQL98161.1"/>
    <property type="molecule type" value="Genomic_DNA"/>
</dbReference>
<feature type="DNA-binding region" description="H-T-H motif" evidence="4">
    <location>
        <begin position="47"/>
        <end position="66"/>
    </location>
</feature>
<evidence type="ECO:0000256" key="1">
    <source>
        <dbReference type="ARBA" id="ARBA00023015"/>
    </source>
</evidence>
<dbReference type="OrthoDB" id="7252896at2"/>
<feature type="region of interest" description="Disordered" evidence="5">
    <location>
        <begin position="1"/>
        <end position="22"/>
    </location>
</feature>
<dbReference type="GO" id="GO:0000976">
    <property type="term" value="F:transcription cis-regulatory region binding"/>
    <property type="evidence" value="ECO:0007669"/>
    <property type="project" value="TreeGrafter"/>
</dbReference>
<feature type="compositionally biased region" description="Basic and acidic residues" evidence="5">
    <location>
        <begin position="12"/>
        <end position="22"/>
    </location>
</feature>
<feature type="domain" description="HTH tetR-type" evidence="6">
    <location>
        <begin position="24"/>
        <end position="84"/>
    </location>
</feature>
<evidence type="ECO:0000313" key="8">
    <source>
        <dbReference type="Proteomes" id="UP000316096"/>
    </source>
</evidence>
<name>A0A543CM31_9ACTN</name>